<protein>
    <submittedName>
        <fullName evidence="2">Uncharacterized protein</fullName>
    </submittedName>
</protein>
<dbReference type="Proteomes" id="UP000299102">
    <property type="component" value="Unassembled WGS sequence"/>
</dbReference>
<feature type="region of interest" description="Disordered" evidence="1">
    <location>
        <begin position="84"/>
        <end position="110"/>
    </location>
</feature>
<comment type="caution">
    <text evidence="2">The sequence shown here is derived from an EMBL/GenBank/DDBJ whole genome shotgun (WGS) entry which is preliminary data.</text>
</comment>
<organism evidence="2 3">
    <name type="scientific">Eumeta variegata</name>
    <name type="common">Bagworm moth</name>
    <name type="synonym">Eumeta japonica</name>
    <dbReference type="NCBI Taxonomy" id="151549"/>
    <lineage>
        <taxon>Eukaryota</taxon>
        <taxon>Metazoa</taxon>
        <taxon>Ecdysozoa</taxon>
        <taxon>Arthropoda</taxon>
        <taxon>Hexapoda</taxon>
        <taxon>Insecta</taxon>
        <taxon>Pterygota</taxon>
        <taxon>Neoptera</taxon>
        <taxon>Endopterygota</taxon>
        <taxon>Lepidoptera</taxon>
        <taxon>Glossata</taxon>
        <taxon>Ditrysia</taxon>
        <taxon>Tineoidea</taxon>
        <taxon>Psychidae</taxon>
        <taxon>Oiketicinae</taxon>
        <taxon>Eumeta</taxon>
    </lineage>
</organism>
<dbReference type="EMBL" id="BGZK01000370">
    <property type="protein sequence ID" value="GBP39762.1"/>
    <property type="molecule type" value="Genomic_DNA"/>
</dbReference>
<feature type="compositionally biased region" description="Basic and acidic residues" evidence="1">
    <location>
        <begin position="87"/>
        <end position="110"/>
    </location>
</feature>
<proteinExistence type="predicted"/>
<dbReference type="AlphaFoldDB" id="A0A4C1VMY8"/>
<keyword evidence="3" id="KW-1185">Reference proteome</keyword>
<evidence type="ECO:0000313" key="3">
    <source>
        <dbReference type="Proteomes" id="UP000299102"/>
    </source>
</evidence>
<sequence>MTSQTAGSVNHRLRELAIARCSYITGNISYHGRQLPHDPHWPGVKHKDSSSSNSNKKFVGGYTSADYQEPQHKFAFMVSMRKRKEKMKVTKDENSKAKEKFKGKDKPKIK</sequence>
<accession>A0A4C1VMY8</accession>
<gene>
    <name evidence="2" type="ORF">EVAR_23088_1</name>
</gene>
<feature type="region of interest" description="Disordered" evidence="1">
    <location>
        <begin position="35"/>
        <end position="57"/>
    </location>
</feature>
<evidence type="ECO:0000313" key="2">
    <source>
        <dbReference type="EMBL" id="GBP39762.1"/>
    </source>
</evidence>
<name>A0A4C1VMY8_EUMVA</name>
<reference evidence="2 3" key="1">
    <citation type="journal article" date="2019" name="Commun. Biol.">
        <title>The bagworm genome reveals a unique fibroin gene that provides high tensile strength.</title>
        <authorList>
            <person name="Kono N."/>
            <person name="Nakamura H."/>
            <person name="Ohtoshi R."/>
            <person name="Tomita M."/>
            <person name="Numata K."/>
            <person name="Arakawa K."/>
        </authorList>
    </citation>
    <scope>NUCLEOTIDE SEQUENCE [LARGE SCALE GENOMIC DNA]</scope>
</reference>
<feature type="compositionally biased region" description="Basic and acidic residues" evidence="1">
    <location>
        <begin position="35"/>
        <end position="49"/>
    </location>
</feature>
<evidence type="ECO:0000256" key="1">
    <source>
        <dbReference type="SAM" id="MobiDB-lite"/>
    </source>
</evidence>